<dbReference type="SUPFAM" id="SSF51735">
    <property type="entry name" value="NAD(P)-binding Rossmann-fold domains"/>
    <property type="match status" value="1"/>
</dbReference>
<dbReference type="PANTHER" id="PTHR47706:SF9">
    <property type="entry name" value="NMRA-LIKE DOMAIN-CONTAINING PROTEIN-RELATED"/>
    <property type="match status" value="1"/>
</dbReference>
<reference evidence="5" key="1">
    <citation type="submission" date="2015-01" db="EMBL/GenBank/DDBJ databases">
        <authorList>
            <person name="Durling Mikael"/>
        </authorList>
    </citation>
    <scope>NUCLEOTIDE SEQUENCE</scope>
</reference>
<dbReference type="InterPro" id="IPR051609">
    <property type="entry name" value="NmrA/Isoflavone_reductase-like"/>
</dbReference>
<evidence type="ECO:0000256" key="3">
    <source>
        <dbReference type="ARBA" id="ARBA00023002"/>
    </source>
</evidence>
<dbReference type="EMBL" id="CDPU01000054">
    <property type="protein sequence ID" value="CEO55602.1"/>
    <property type="molecule type" value="Genomic_DNA"/>
</dbReference>
<comment type="similarity">
    <text evidence="1">Belongs to the NmrA-type oxidoreductase family. Isoflavone reductase subfamily.</text>
</comment>
<protein>
    <recommendedName>
        <fullName evidence="4">NAD(P)-binding domain-containing protein</fullName>
    </recommendedName>
</protein>
<name>A0A0B7KJH2_BIOOC</name>
<dbReference type="Gene3D" id="3.40.50.720">
    <property type="entry name" value="NAD(P)-binding Rossmann-like Domain"/>
    <property type="match status" value="1"/>
</dbReference>
<dbReference type="PANTHER" id="PTHR47706">
    <property type="entry name" value="NMRA-LIKE FAMILY PROTEIN"/>
    <property type="match status" value="1"/>
</dbReference>
<organism evidence="5">
    <name type="scientific">Bionectria ochroleuca</name>
    <name type="common">Gliocladium roseum</name>
    <dbReference type="NCBI Taxonomy" id="29856"/>
    <lineage>
        <taxon>Eukaryota</taxon>
        <taxon>Fungi</taxon>
        <taxon>Dikarya</taxon>
        <taxon>Ascomycota</taxon>
        <taxon>Pezizomycotina</taxon>
        <taxon>Sordariomycetes</taxon>
        <taxon>Hypocreomycetidae</taxon>
        <taxon>Hypocreales</taxon>
        <taxon>Bionectriaceae</taxon>
        <taxon>Clonostachys</taxon>
    </lineage>
</organism>
<keyword evidence="2" id="KW-0521">NADP</keyword>
<dbReference type="Pfam" id="PF13460">
    <property type="entry name" value="NAD_binding_10"/>
    <property type="match status" value="1"/>
</dbReference>
<keyword evidence="3" id="KW-0560">Oxidoreductase</keyword>
<feature type="domain" description="NAD(P)-binding" evidence="4">
    <location>
        <begin position="18"/>
        <end position="151"/>
    </location>
</feature>
<evidence type="ECO:0000256" key="2">
    <source>
        <dbReference type="ARBA" id="ARBA00022857"/>
    </source>
</evidence>
<dbReference type="GO" id="GO:0016491">
    <property type="term" value="F:oxidoreductase activity"/>
    <property type="evidence" value="ECO:0007669"/>
    <property type="project" value="UniProtKB-KW"/>
</dbReference>
<evidence type="ECO:0000259" key="4">
    <source>
        <dbReference type="Pfam" id="PF13460"/>
    </source>
</evidence>
<gene>
    <name evidence="5" type="ORF">BN869_000011660_1</name>
</gene>
<dbReference type="InterPro" id="IPR036291">
    <property type="entry name" value="NAD(P)-bd_dom_sf"/>
</dbReference>
<evidence type="ECO:0000313" key="5">
    <source>
        <dbReference type="EMBL" id="CEO55602.1"/>
    </source>
</evidence>
<dbReference type="AlphaFoldDB" id="A0A0B7KJH2"/>
<evidence type="ECO:0000256" key="1">
    <source>
        <dbReference type="ARBA" id="ARBA00005725"/>
    </source>
</evidence>
<sequence length="318" mass="35681">MSAHTMPTDAVTTVAIAGITGSLGKLIADYLLAKPNVRIRGLCRTPTKLPQSLRDEPRLSVYATSSTDIAALRDALRGSDVTICCYLGPTSLMVDGQKLLIDASIAEGVPRYIAGDWSMDFRKLELGQHPPKDPMKLVQAYLEEKEAAGQLKAVHVLNACFLERPWVGIWDSKRNLFKYWGTGDERWEFTTYRNAAQFTAEVAVDKDAVGWFSFRGDHVNIKEIAAEFQTVYNEEPGLERLGSLEDLFKLMHQKRDQNPDNAPAWLGLFYTYYSINGQTTLPLPLDNERYPAVKLVTVRDFFAKTPKERLGKFGVLQS</sequence>
<dbReference type="InterPro" id="IPR016040">
    <property type="entry name" value="NAD(P)-bd_dom"/>
</dbReference>
<proteinExistence type="inferred from homology"/>
<accession>A0A0B7KJH2</accession>